<dbReference type="EMBL" id="LR901372">
    <property type="protein sequence ID" value="CAD7248462.1"/>
    <property type="molecule type" value="Genomic_DNA"/>
</dbReference>
<dbReference type="InterPro" id="IPR056576">
    <property type="entry name" value="MGAT4_A/B/C_C"/>
</dbReference>
<dbReference type="GO" id="GO:0008375">
    <property type="term" value="F:acetylglucosaminyltransferase activity"/>
    <property type="evidence" value="ECO:0007669"/>
    <property type="project" value="TreeGrafter"/>
</dbReference>
<proteinExistence type="predicted"/>
<evidence type="ECO:0000256" key="3">
    <source>
        <dbReference type="ARBA" id="ARBA00022679"/>
    </source>
</evidence>
<name>A0A7R8XDD7_9CRUS</name>
<evidence type="ECO:0000256" key="2">
    <source>
        <dbReference type="ARBA" id="ARBA00022676"/>
    </source>
</evidence>
<keyword evidence="8" id="KW-1185">Reference proteome</keyword>
<dbReference type="Pfam" id="PF04666">
    <property type="entry name" value="MGAT4_cons"/>
    <property type="match status" value="1"/>
</dbReference>
<comment type="pathway">
    <text evidence="1">Protein modification; protein glycosylation.</text>
</comment>
<dbReference type="GO" id="GO:0005793">
    <property type="term" value="C:endoplasmic reticulum-Golgi intermediate compartment"/>
    <property type="evidence" value="ECO:0007669"/>
    <property type="project" value="TreeGrafter"/>
</dbReference>
<dbReference type="GO" id="GO:0005795">
    <property type="term" value="C:Golgi stack"/>
    <property type="evidence" value="ECO:0007669"/>
    <property type="project" value="TreeGrafter"/>
</dbReference>
<dbReference type="GO" id="GO:0005783">
    <property type="term" value="C:endoplasmic reticulum"/>
    <property type="evidence" value="ECO:0007669"/>
    <property type="project" value="TreeGrafter"/>
</dbReference>
<dbReference type="OrthoDB" id="2016523at2759"/>
<dbReference type="Proteomes" id="UP000677054">
    <property type="component" value="Unassembled WGS sequence"/>
</dbReference>
<gene>
    <name evidence="7" type="ORF">DSTB1V02_LOCUS8274</name>
</gene>
<dbReference type="GO" id="GO:0006487">
    <property type="term" value="P:protein N-linked glycosylation"/>
    <property type="evidence" value="ECO:0007669"/>
    <property type="project" value="TreeGrafter"/>
</dbReference>
<feature type="compositionally biased region" description="Basic and acidic residues" evidence="4">
    <location>
        <begin position="51"/>
        <end position="63"/>
    </location>
</feature>
<evidence type="ECO:0000313" key="7">
    <source>
        <dbReference type="EMBL" id="CAD7248462.1"/>
    </source>
</evidence>
<evidence type="ECO:0000259" key="6">
    <source>
        <dbReference type="Pfam" id="PF23524"/>
    </source>
</evidence>
<sequence length="545" mass="62403">MFNEDEKLVSEEDVMVQRMAEMEERLHHAEMINRERRHDVILLSNQLSNLADKRRKDAGDRDSPGSTPRGCKKTGKQQAYGDGGSGPKREMLGLHPILANFSKSIDLSVPHIFYYLPHLLKHPESLQPAFALSQGRRGVSIVMGIPTVQREVQNYLLSTLNNLISNMDEAEMDDVVIVVFVAETDDSYLKEISNDIMQNFHKHVDSGLLEVIAPSRFYYPNLDDLPPTLGDPPERVKWRTKQNLDFMFLMMYAQSKGTYYVQLEDDIETKKGYVTSMKNFIHKQNAVIDPKQGKNWMILDFCQLGFIGKLFKSVDLPALVNFLMMFHKDKPSDWLLDNYIQTKLCRFDKDQKYCRKMKNTMWINHKPSLFQHVGTHSSLSGKVQKLKDKQYGKTSSFKAHQNPPATVATQIKPYKGHDLVGAYRGTTFFWGLLPQAGDTLNFTFDHPTALKSYFFQSGNSEHPLDRFYNTTIEVLPEKISMEGQWNITTDGFIILGDFNSLGVATKPIPPELNPIKAVRVSIHSDSNKWVILSEIFLEEMPKGQR</sequence>
<dbReference type="AlphaFoldDB" id="A0A7R8XDD7"/>
<accession>A0A7R8XDD7</accession>
<dbReference type="InterPro" id="IPR057279">
    <property type="entry name" value="MGAT4"/>
</dbReference>
<feature type="domain" description="MGAT4 A/B/C C-terminal" evidence="6">
    <location>
        <begin position="405"/>
        <end position="534"/>
    </location>
</feature>
<evidence type="ECO:0008006" key="9">
    <source>
        <dbReference type="Google" id="ProtNLM"/>
    </source>
</evidence>
<dbReference type="InterPro" id="IPR006759">
    <property type="entry name" value="Glyco_transf_54"/>
</dbReference>
<keyword evidence="2" id="KW-0328">Glycosyltransferase</keyword>
<feature type="region of interest" description="Disordered" evidence="4">
    <location>
        <begin position="51"/>
        <end position="86"/>
    </location>
</feature>
<reference evidence="7" key="1">
    <citation type="submission" date="2020-11" db="EMBL/GenBank/DDBJ databases">
        <authorList>
            <person name="Tran Van P."/>
        </authorList>
    </citation>
    <scope>NUCLEOTIDE SEQUENCE</scope>
</reference>
<dbReference type="PANTHER" id="PTHR12062:SF9">
    <property type="entry name" value="ALPHA-1,3-MANNOSYL-GLYCOPROTEIN 4-BETA-N-ACETYLGLUCOSAMINYLTRANSFERASE A, ISOFORM A"/>
    <property type="match status" value="1"/>
</dbReference>
<dbReference type="EMBL" id="CAJPEV010001855">
    <property type="protein sequence ID" value="CAG0894620.1"/>
    <property type="molecule type" value="Genomic_DNA"/>
</dbReference>
<evidence type="ECO:0000256" key="4">
    <source>
        <dbReference type="SAM" id="MobiDB-lite"/>
    </source>
</evidence>
<evidence type="ECO:0000313" key="8">
    <source>
        <dbReference type="Proteomes" id="UP000677054"/>
    </source>
</evidence>
<dbReference type="PANTHER" id="PTHR12062">
    <property type="entry name" value="N-ACETYLGLUCOSAMINYLTRANSFERASE VI"/>
    <property type="match status" value="1"/>
</dbReference>
<organism evidence="7">
    <name type="scientific">Darwinula stevensoni</name>
    <dbReference type="NCBI Taxonomy" id="69355"/>
    <lineage>
        <taxon>Eukaryota</taxon>
        <taxon>Metazoa</taxon>
        <taxon>Ecdysozoa</taxon>
        <taxon>Arthropoda</taxon>
        <taxon>Crustacea</taxon>
        <taxon>Oligostraca</taxon>
        <taxon>Ostracoda</taxon>
        <taxon>Podocopa</taxon>
        <taxon>Podocopida</taxon>
        <taxon>Darwinulocopina</taxon>
        <taxon>Darwinuloidea</taxon>
        <taxon>Darwinulidae</taxon>
        <taxon>Darwinula</taxon>
    </lineage>
</organism>
<keyword evidence="3" id="KW-0808">Transferase</keyword>
<dbReference type="Pfam" id="PF23524">
    <property type="entry name" value="MGAT4A_C"/>
    <property type="match status" value="1"/>
</dbReference>
<protein>
    <recommendedName>
        <fullName evidence="9">Alpha-1,3-mannosyl-glycoprotein 4-beta-N-acetylglucosaminyltransferase B</fullName>
    </recommendedName>
</protein>
<evidence type="ECO:0000259" key="5">
    <source>
        <dbReference type="Pfam" id="PF04666"/>
    </source>
</evidence>
<evidence type="ECO:0000256" key="1">
    <source>
        <dbReference type="ARBA" id="ARBA00004922"/>
    </source>
</evidence>
<feature type="domain" description="MGAT4 conserved region" evidence="5">
    <location>
        <begin position="108"/>
        <end position="391"/>
    </location>
</feature>